<evidence type="ECO:0000256" key="4">
    <source>
        <dbReference type="ARBA" id="ARBA00022723"/>
    </source>
</evidence>
<feature type="binding site" evidence="9">
    <location>
        <position position="256"/>
    </location>
    <ligand>
        <name>[4Fe-4S] cluster</name>
        <dbReference type="ChEBI" id="CHEBI:49883"/>
        <label>1</label>
    </ligand>
</feature>
<keyword evidence="9" id="KW-0846">Cobalamin</keyword>
<evidence type="ECO:0000256" key="2">
    <source>
        <dbReference type="ARBA" id="ARBA00022490"/>
    </source>
</evidence>
<comment type="subcellular location">
    <subcellularLocation>
        <location evidence="9">Cytoplasm</location>
    </subcellularLocation>
</comment>
<dbReference type="HAMAP" id="MF_00916">
    <property type="entry name" value="QueG"/>
    <property type="match status" value="1"/>
</dbReference>
<keyword evidence="5 9" id="KW-0671">Queuosine biosynthesis</keyword>
<dbReference type="STRING" id="454171.CP488_00284"/>
<feature type="binding site" evidence="9">
    <location>
        <begin position="249"/>
        <end position="250"/>
    </location>
    <ligand>
        <name>cob(II)alamin</name>
        <dbReference type="ChEBI" id="CHEBI:16304"/>
    </ligand>
</feature>
<feature type="binding site" evidence="9">
    <location>
        <position position="163"/>
    </location>
    <ligand>
        <name>cob(II)alamin</name>
        <dbReference type="ChEBI" id="CHEBI:16304"/>
    </ligand>
</feature>
<dbReference type="PANTHER" id="PTHR30002">
    <property type="entry name" value="EPOXYQUEUOSINE REDUCTASE"/>
    <property type="match status" value="1"/>
</dbReference>
<keyword evidence="4 9" id="KW-0479">Metal-binding</keyword>
<evidence type="ECO:0000256" key="1">
    <source>
        <dbReference type="ARBA" id="ARBA00022485"/>
    </source>
</evidence>
<dbReference type="FunCoup" id="S0EY00">
    <property type="interactions" value="126"/>
</dbReference>
<dbReference type="GO" id="GO:0046872">
    <property type="term" value="F:metal ion binding"/>
    <property type="evidence" value="ECO:0007669"/>
    <property type="project" value="UniProtKB-KW"/>
</dbReference>
<evidence type="ECO:0000256" key="3">
    <source>
        <dbReference type="ARBA" id="ARBA00022694"/>
    </source>
</evidence>
<dbReference type="InterPro" id="IPR013542">
    <property type="entry name" value="QueG_DUF1730"/>
</dbReference>
<dbReference type="PROSITE" id="PS51379">
    <property type="entry name" value="4FE4S_FER_2"/>
    <property type="match status" value="1"/>
</dbReference>
<feature type="binding site" evidence="9">
    <location>
        <position position="228"/>
    </location>
    <ligand>
        <name>tRNA</name>
        <dbReference type="ChEBI" id="CHEBI:17843"/>
    </ligand>
</feature>
<dbReference type="InterPro" id="IPR017896">
    <property type="entry name" value="4Fe4S_Fe-S-bd"/>
</dbReference>
<evidence type="ECO:0000256" key="9">
    <source>
        <dbReference type="HAMAP-Rule" id="MF_00916"/>
    </source>
</evidence>
<keyword evidence="1 9" id="KW-0004">4Fe-4S</keyword>
<evidence type="ECO:0000256" key="5">
    <source>
        <dbReference type="ARBA" id="ARBA00022785"/>
    </source>
</evidence>
<keyword evidence="9" id="KW-0170">Cobalt</keyword>
<feature type="binding site" evidence="9">
    <location>
        <position position="221"/>
    </location>
    <ligand>
        <name>cob(II)alamin</name>
        <dbReference type="ChEBI" id="CHEBI:16304"/>
    </ligand>
</feature>
<comment type="subunit">
    <text evidence="9">Monomer.</text>
</comment>
<comment type="function">
    <text evidence="9">Catalyzes the conversion of epoxyqueuosine (oQ) to queuosine (Q), which is a hypermodified base found in the wobble positions of tRNA(Asp), tRNA(Asn), tRNA(His) and tRNA(Tyr).</text>
</comment>
<comment type="cofactor">
    <cofactor evidence="9">
        <name>cob(II)alamin</name>
        <dbReference type="ChEBI" id="CHEBI:16304"/>
    </cofactor>
</comment>
<keyword evidence="12" id="KW-1185">Reference proteome</keyword>
<dbReference type="eggNOG" id="COG1600">
    <property type="taxonomic scope" value="Bacteria"/>
</dbReference>
<dbReference type="GO" id="GO:0051539">
    <property type="term" value="F:4 iron, 4 sulfur cluster binding"/>
    <property type="evidence" value="ECO:0007669"/>
    <property type="project" value="UniProtKB-KW"/>
</dbReference>
<dbReference type="PROSITE" id="PS00198">
    <property type="entry name" value="4FE4S_FER_1"/>
    <property type="match status" value="1"/>
</dbReference>
<keyword evidence="2 9" id="KW-0963">Cytoplasm</keyword>
<comment type="cofactor">
    <cofactor evidence="9">
        <name>[4Fe-4S] cluster</name>
        <dbReference type="ChEBI" id="CHEBI:49883"/>
    </cofactor>
    <text evidence="9">Binds 2 [4Fe-4S] clusters per monomer.</text>
</comment>
<sequence length="363" mass="41113">MMQTTTTREEQIKAYAKELGFDLVGIAEAIPSIFQQQYRDWLEKGYAGQMEYLARNLERRLNPQELLPNARSLIVVAMNYYADTEEGPGTPPVRPNHAIFARYARGDDYHDVITKRLYQLLEYIKKRIDPNAAGRVYVDAGPLLEREVAQRAGLGWFGKNTMLINSRRGSYFFLGALVTDLDLEPDRPAQGHCGRCKRCIEACPTGALIAPYQLDARRCISYLTIELKEAIPVELRPALSANGNRIFGCDICQEVCPFNQKFSVPTTEPAFQPREITRNSRLVNLLQLSEPEFREKFRKSPVKRAKRRGLLRNVATALAYSDDPEAEAALQNAAEHDPDPLVREHAAWALDTLRKRKTTSSSP</sequence>
<reference evidence="12" key="1">
    <citation type="submission" date="2013-03" db="EMBL/GenBank/DDBJ databases">
        <title>Genome sequence of Chthonomonas calidirosea, the first sequenced genome from the Armatimonadetes phylum (formally candidate division OP10).</title>
        <authorList>
            <person name="Lee K.C.Y."/>
            <person name="Morgan X.C."/>
            <person name="Dunfield P.F."/>
            <person name="Tamas I."/>
            <person name="Houghton K.M."/>
            <person name="Vyssotski M."/>
            <person name="Ryan J.L.J."/>
            <person name="Lagutin K."/>
            <person name="McDonald I.R."/>
            <person name="Stott M.B."/>
        </authorList>
    </citation>
    <scope>NUCLEOTIDE SEQUENCE [LARGE SCALE GENOMIC DNA]</scope>
    <source>
        <strain evidence="12">DSM 23976 / ICMP 18418 / T49</strain>
    </source>
</reference>
<comment type="pathway">
    <text evidence="9">tRNA modification; tRNA-queuosine biosynthesis.</text>
</comment>
<dbReference type="InterPro" id="IPR011989">
    <property type="entry name" value="ARM-like"/>
</dbReference>
<name>S0EY00_CHTCT</name>
<evidence type="ECO:0000256" key="6">
    <source>
        <dbReference type="ARBA" id="ARBA00023002"/>
    </source>
</evidence>
<feature type="binding site" evidence="9">
    <location>
        <position position="203"/>
    </location>
    <ligand>
        <name>[4Fe-4S] cluster</name>
        <dbReference type="ChEBI" id="CHEBI:49883"/>
        <label>2</label>
    </ligand>
</feature>
<dbReference type="Pfam" id="PF13646">
    <property type="entry name" value="HEAT_2"/>
    <property type="match status" value="1"/>
</dbReference>
<dbReference type="EMBL" id="HF951689">
    <property type="protein sequence ID" value="CCW34695.1"/>
    <property type="molecule type" value="Genomic_DNA"/>
</dbReference>
<organism evidence="11 12">
    <name type="scientific">Chthonomonas calidirosea (strain DSM 23976 / ICMP 18418 / T49)</name>
    <dbReference type="NCBI Taxonomy" id="1303518"/>
    <lineage>
        <taxon>Bacteria</taxon>
        <taxon>Bacillati</taxon>
        <taxon>Armatimonadota</taxon>
        <taxon>Chthonomonadia</taxon>
        <taxon>Chthonomonadales</taxon>
        <taxon>Chthonomonadaceae</taxon>
        <taxon>Chthonomonas</taxon>
    </lineage>
</organism>
<feature type="binding site" evidence="9">
    <location>
        <position position="196"/>
    </location>
    <ligand>
        <name>[4Fe-4S] cluster</name>
        <dbReference type="ChEBI" id="CHEBI:49883"/>
        <label>1</label>
    </ligand>
</feature>
<dbReference type="Proteomes" id="UP000014227">
    <property type="component" value="Chromosome I"/>
</dbReference>
<keyword evidence="3 9" id="KW-0819">tRNA processing</keyword>
<evidence type="ECO:0000259" key="10">
    <source>
        <dbReference type="PROSITE" id="PS51379"/>
    </source>
</evidence>
<comment type="similarity">
    <text evidence="9">Belongs to the QueG family.</text>
</comment>
<gene>
    <name evidence="9" type="primary">queG</name>
    <name evidence="11" type="ORF">CCALI_00872</name>
</gene>
<feature type="binding site" evidence="9">
    <location>
        <position position="249"/>
    </location>
    <ligand>
        <name>[4Fe-4S] cluster</name>
        <dbReference type="ChEBI" id="CHEBI:49883"/>
        <label>2</label>
    </ligand>
</feature>
<dbReference type="UniPathway" id="UPA00392"/>
<evidence type="ECO:0000256" key="7">
    <source>
        <dbReference type="ARBA" id="ARBA00023004"/>
    </source>
</evidence>
<dbReference type="InParanoid" id="S0EY00"/>
<feature type="binding site" evidence="9">
    <location>
        <position position="60"/>
    </location>
    <ligand>
        <name>cob(II)alamin</name>
        <dbReference type="ChEBI" id="CHEBI:16304"/>
    </ligand>
</feature>
<feature type="binding site" evidence="9">
    <location>
        <position position="193"/>
    </location>
    <ligand>
        <name>[4Fe-4S] cluster</name>
        <dbReference type="ChEBI" id="CHEBI:49883"/>
        <label>1</label>
    </ligand>
</feature>
<feature type="binding site" evidence="9">
    <location>
        <position position="160"/>
    </location>
    <ligand>
        <name>cob(II)alamin</name>
        <dbReference type="ChEBI" id="CHEBI:16304"/>
    </ligand>
</feature>
<dbReference type="Gene3D" id="1.25.10.10">
    <property type="entry name" value="Leucine-rich Repeat Variant"/>
    <property type="match status" value="1"/>
</dbReference>
<dbReference type="GO" id="GO:0008616">
    <property type="term" value="P:tRNA queuosine(34) biosynthetic process"/>
    <property type="evidence" value="ECO:0007669"/>
    <property type="project" value="UniProtKB-UniRule"/>
</dbReference>
<dbReference type="GO" id="GO:0031419">
    <property type="term" value="F:cobalamin binding"/>
    <property type="evidence" value="ECO:0007669"/>
    <property type="project" value="UniProtKB-KW"/>
</dbReference>
<feature type="binding site" evidence="9">
    <location>
        <position position="252"/>
    </location>
    <ligand>
        <name>[4Fe-4S] cluster</name>
        <dbReference type="ChEBI" id="CHEBI:49883"/>
        <label>2</label>
    </ligand>
</feature>
<protein>
    <recommendedName>
        <fullName evidence="9">Epoxyqueuosine reductase</fullName>
        <ecNumber evidence="9">1.17.99.6</ecNumber>
    </recommendedName>
    <alternativeName>
        <fullName evidence="9">Queuosine biosynthesis protein QueG</fullName>
    </alternativeName>
</protein>
<dbReference type="AlphaFoldDB" id="S0EY00"/>
<keyword evidence="7 9" id="KW-0408">Iron</keyword>
<accession>S0EY00</accession>
<dbReference type="InterPro" id="IPR017900">
    <property type="entry name" value="4Fe4S_Fe_S_CS"/>
</dbReference>
<feature type="binding site" evidence="9">
    <location>
        <position position="139"/>
    </location>
    <ligand>
        <name>cob(II)alamin</name>
        <dbReference type="ChEBI" id="CHEBI:16304"/>
    </ligand>
</feature>
<dbReference type="PANTHER" id="PTHR30002:SF4">
    <property type="entry name" value="EPOXYQUEUOSINE REDUCTASE"/>
    <property type="match status" value="1"/>
</dbReference>
<dbReference type="HOGENOM" id="CLU_030790_0_0_0"/>
<feature type="active site" description="Proton donor" evidence="9">
    <location>
        <position position="139"/>
    </location>
</feature>
<dbReference type="KEGG" id="ccz:CCALI_00872"/>
<dbReference type="RefSeq" id="WP_016482249.1">
    <property type="nucleotide sequence ID" value="NC_021487.1"/>
</dbReference>
<dbReference type="InterPro" id="IPR004453">
    <property type="entry name" value="QueG"/>
</dbReference>
<dbReference type="Pfam" id="PF13484">
    <property type="entry name" value="Fer4_16"/>
    <property type="match status" value="1"/>
</dbReference>
<dbReference type="Pfam" id="PF08331">
    <property type="entry name" value="QueG_DUF1730"/>
    <property type="match status" value="1"/>
</dbReference>
<dbReference type="GO" id="GO:0052693">
    <property type="term" value="F:epoxyqueuosine reductase activity"/>
    <property type="evidence" value="ECO:0007669"/>
    <property type="project" value="UniProtKB-UniRule"/>
</dbReference>
<comment type="catalytic activity">
    <reaction evidence="9">
        <text>epoxyqueuosine(34) in tRNA + AH2 = queuosine(34) in tRNA + A + H2O</text>
        <dbReference type="Rhea" id="RHEA:32159"/>
        <dbReference type="Rhea" id="RHEA-COMP:18571"/>
        <dbReference type="Rhea" id="RHEA-COMP:18582"/>
        <dbReference type="ChEBI" id="CHEBI:13193"/>
        <dbReference type="ChEBI" id="CHEBI:15377"/>
        <dbReference type="ChEBI" id="CHEBI:17499"/>
        <dbReference type="ChEBI" id="CHEBI:194431"/>
        <dbReference type="ChEBI" id="CHEBI:194443"/>
        <dbReference type="EC" id="1.17.99.6"/>
    </reaction>
</comment>
<dbReference type="Gene3D" id="3.30.70.20">
    <property type="match status" value="1"/>
</dbReference>
<dbReference type="SUPFAM" id="SSF46548">
    <property type="entry name" value="alpha-helical ferredoxin"/>
    <property type="match status" value="1"/>
</dbReference>
<evidence type="ECO:0000313" key="12">
    <source>
        <dbReference type="Proteomes" id="UP000014227"/>
    </source>
</evidence>
<dbReference type="EC" id="1.17.99.6" evidence="9"/>
<dbReference type="PATRIC" id="fig|1303518.3.peg.881"/>
<feature type="binding site" evidence="9">
    <location>
        <position position="199"/>
    </location>
    <ligand>
        <name>[4Fe-4S] cluster</name>
        <dbReference type="ChEBI" id="CHEBI:49883"/>
        <label>1</label>
    </ligand>
</feature>
<feature type="binding site" evidence="9">
    <location>
        <position position="174"/>
    </location>
    <ligand>
        <name>cob(II)alamin</name>
        <dbReference type="ChEBI" id="CHEBI:16304"/>
    </ligand>
</feature>
<keyword evidence="6 9" id="KW-0560">Oxidoreductase</keyword>
<evidence type="ECO:0000313" key="11">
    <source>
        <dbReference type="EMBL" id="CCW34695.1"/>
    </source>
</evidence>
<dbReference type="GO" id="GO:0005737">
    <property type="term" value="C:cytoplasm"/>
    <property type="evidence" value="ECO:0007669"/>
    <property type="project" value="UniProtKB-SubCell"/>
</dbReference>
<dbReference type="NCBIfam" id="TIGR00276">
    <property type="entry name" value="tRNA epoxyqueuosine(34) reductase QueG"/>
    <property type="match status" value="1"/>
</dbReference>
<proteinExistence type="inferred from homology"/>
<evidence type="ECO:0000256" key="8">
    <source>
        <dbReference type="ARBA" id="ARBA00023014"/>
    </source>
</evidence>
<comment type="caution">
    <text evidence="9">Lacks conserved residue(s) required for the propagation of feature annotation.</text>
</comment>
<feature type="binding site" evidence="9">
    <location>
        <position position="219"/>
    </location>
    <ligand>
        <name>[4Fe-4S] cluster</name>
        <dbReference type="ChEBI" id="CHEBI:49883"/>
        <label>2</label>
    </ligand>
</feature>
<feature type="domain" description="4Fe-4S ferredoxin-type" evidence="10">
    <location>
        <begin position="183"/>
        <end position="213"/>
    </location>
</feature>
<keyword evidence="8 9" id="KW-0411">Iron-sulfur</keyword>